<evidence type="ECO:0000313" key="2">
    <source>
        <dbReference type="EMBL" id="ACB13021.1"/>
    </source>
</evidence>
<proteinExistence type="predicted"/>
<dbReference type="InterPro" id="IPR003779">
    <property type="entry name" value="CMD-like"/>
</dbReference>
<dbReference type="Gene3D" id="1.20.1290.10">
    <property type="entry name" value="AhpD-like"/>
    <property type="match status" value="1"/>
</dbReference>
<organism evidence="2">
    <name type="scientific">Hydrogenophaga sp. PL2G6</name>
    <dbReference type="NCBI Taxonomy" id="503997"/>
    <lineage>
        <taxon>Bacteria</taxon>
        <taxon>Pseudomonadati</taxon>
        <taxon>Pseudomonadota</taxon>
        <taxon>Betaproteobacteria</taxon>
        <taxon>Burkholderiales</taxon>
        <taxon>Comamonadaceae</taxon>
        <taxon>Hydrogenophaga</taxon>
    </lineage>
</organism>
<dbReference type="InterPro" id="IPR052512">
    <property type="entry name" value="4CMD/NDH-1_regulator"/>
</dbReference>
<protein>
    <submittedName>
        <fullName evidence="2">Putative carboxymuconolactone decarboxylase</fullName>
    </submittedName>
</protein>
<name>B4Y345_9BURK</name>
<reference evidence="2" key="1">
    <citation type="journal article" date="2008" name="J. Bacteriol.">
        <title>The evolution of class 1 integrons and the rise of antibiotic resistance.</title>
        <authorList>
            <person name="Gillings M."/>
            <person name="Boucher Y."/>
            <person name="Labbate M."/>
            <person name="Holmes A."/>
            <person name="Krishnan S."/>
            <person name="Holley M."/>
            <person name="Stokes H.W."/>
        </authorList>
    </citation>
    <scope>NUCLEOTIDE SEQUENCE</scope>
</reference>
<dbReference type="SUPFAM" id="SSF69118">
    <property type="entry name" value="AhpD-like"/>
    <property type="match status" value="1"/>
</dbReference>
<dbReference type="PANTHER" id="PTHR33570">
    <property type="entry name" value="4-CARBOXYMUCONOLACTONE DECARBOXYLASE FAMILY PROTEIN"/>
    <property type="match status" value="1"/>
</dbReference>
<sequence length="188" mass="20600">MRGVEHRSSLETDPAMAVAENHCRLARCCRSGARPGPPCRNEQAGKSFVQCSQRVIALDNSLRFDNGMQVLRDLNNGQPQPVFEAMRRDFPFLAEGTASYALGDVWGRKVLDPKTRQLAAMAAFASLGLRGFFKTHAGYALNLGATPDELKEIVYLVTVPAGFPRAIEASQVLQELFHERGLGTPQGQ</sequence>
<dbReference type="EMBL" id="EU327989">
    <property type="protein sequence ID" value="ACB13021.1"/>
    <property type="molecule type" value="Genomic_DNA"/>
</dbReference>
<dbReference type="Pfam" id="PF02627">
    <property type="entry name" value="CMD"/>
    <property type="match status" value="1"/>
</dbReference>
<dbReference type="AlphaFoldDB" id="B4Y345"/>
<evidence type="ECO:0000259" key="1">
    <source>
        <dbReference type="Pfam" id="PF02627"/>
    </source>
</evidence>
<dbReference type="GO" id="GO:0051920">
    <property type="term" value="F:peroxiredoxin activity"/>
    <property type="evidence" value="ECO:0007669"/>
    <property type="project" value="InterPro"/>
</dbReference>
<dbReference type="PANTHER" id="PTHR33570:SF2">
    <property type="entry name" value="CARBOXYMUCONOLACTONE DECARBOXYLASE-LIKE DOMAIN-CONTAINING PROTEIN"/>
    <property type="match status" value="1"/>
</dbReference>
<feature type="domain" description="Carboxymuconolactone decarboxylase-like" evidence="1">
    <location>
        <begin position="93"/>
        <end position="175"/>
    </location>
</feature>
<accession>B4Y345</accession>
<dbReference type="InterPro" id="IPR029032">
    <property type="entry name" value="AhpD-like"/>
</dbReference>